<comment type="caution">
    <text evidence="1">The sequence shown here is derived from an EMBL/GenBank/DDBJ whole genome shotgun (WGS) entry which is preliminary data.</text>
</comment>
<evidence type="ECO:0000313" key="2">
    <source>
        <dbReference type="Proteomes" id="UP001501565"/>
    </source>
</evidence>
<organism evidence="1 2">
    <name type="scientific">Litoribacillus peritrichatus</name>
    <dbReference type="NCBI Taxonomy" id="718191"/>
    <lineage>
        <taxon>Bacteria</taxon>
        <taxon>Pseudomonadati</taxon>
        <taxon>Pseudomonadota</taxon>
        <taxon>Gammaproteobacteria</taxon>
        <taxon>Oceanospirillales</taxon>
        <taxon>Oceanospirillaceae</taxon>
        <taxon>Litoribacillus</taxon>
    </lineage>
</organism>
<proteinExistence type="predicted"/>
<accession>A0ABP7MZW1</accession>
<keyword evidence="2" id="KW-1185">Reference proteome</keyword>
<dbReference type="Proteomes" id="UP001501565">
    <property type="component" value="Unassembled WGS sequence"/>
</dbReference>
<name>A0ABP7MZW1_9GAMM</name>
<protein>
    <submittedName>
        <fullName evidence="1">Uncharacterized protein</fullName>
    </submittedName>
</protein>
<gene>
    <name evidence="1" type="ORF">GCM10022277_32730</name>
</gene>
<dbReference type="EMBL" id="BAABBN010000012">
    <property type="protein sequence ID" value="GAA3933589.1"/>
    <property type="molecule type" value="Genomic_DNA"/>
</dbReference>
<reference evidence="2" key="1">
    <citation type="journal article" date="2019" name="Int. J. Syst. Evol. Microbiol.">
        <title>The Global Catalogue of Microorganisms (GCM) 10K type strain sequencing project: providing services to taxonomists for standard genome sequencing and annotation.</title>
        <authorList>
            <consortium name="The Broad Institute Genomics Platform"/>
            <consortium name="The Broad Institute Genome Sequencing Center for Infectious Disease"/>
            <person name="Wu L."/>
            <person name="Ma J."/>
        </authorList>
    </citation>
    <scope>NUCLEOTIDE SEQUENCE [LARGE SCALE GENOMIC DNA]</scope>
    <source>
        <strain evidence="2">JCM 17551</strain>
    </source>
</reference>
<sequence>MKKVRNQEEKVKWNKLFSFLKRISIETLYVHNLCEVLFEVKSNKASKEAGFIDEFIALQ</sequence>
<dbReference type="RefSeq" id="WP_344799665.1">
    <property type="nucleotide sequence ID" value="NZ_BAABBN010000012.1"/>
</dbReference>
<evidence type="ECO:0000313" key="1">
    <source>
        <dbReference type="EMBL" id="GAA3933589.1"/>
    </source>
</evidence>